<keyword evidence="4" id="KW-1185">Reference proteome</keyword>
<evidence type="ECO:0000313" key="3">
    <source>
        <dbReference type="EMBL" id="GGB74044.1"/>
    </source>
</evidence>
<comment type="caution">
    <text evidence="3">The sequence shown here is derived from an EMBL/GenBank/DDBJ whole genome shotgun (WGS) entry which is preliminary data.</text>
</comment>
<dbReference type="Proteomes" id="UP000617555">
    <property type="component" value="Unassembled WGS sequence"/>
</dbReference>
<dbReference type="PANTHER" id="PTHR48106:SF8">
    <property type="entry name" value="OS02G0805600 PROTEIN"/>
    <property type="match status" value="1"/>
</dbReference>
<accession>A0ABQ1JSS4</accession>
<dbReference type="Gene3D" id="3.90.180.10">
    <property type="entry name" value="Medium-chain alcohol dehydrogenases, catalytic domain"/>
    <property type="match status" value="1"/>
</dbReference>
<dbReference type="Gene3D" id="3.40.50.720">
    <property type="entry name" value="NAD(P)-binding Rossmann-like Domain"/>
    <property type="match status" value="1"/>
</dbReference>
<keyword evidence="2" id="KW-0560">Oxidoreductase</keyword>
<protein>
    <recommendedName>
        <fullName evidence="5">Enoyl reductase (ER) domain-containing protein</fullName>
    </recommendedName>
</protein>
<evidence type="ECO:0000313" key="4">
    <source>
        <dbReference type="Proteomes" id="UP000617555"/>
    </source>
</evidence>
<name>A0ABQ1JSS4_9GAMM</name>
<organism evidence="3 4">
    <name type="scientific">Shewanella inventionis</name>
    <dbReference type="NCBI Taxonomy" id="1738770"/>
    <lineage>
        <taxon>Bacteria</taxon>
        <taxon>Pseudomonadati</taxon>
        <taxon>Pseudomonadota</taxon>
        <taxon>Gammaproteobacteria</taxon>
        <taxon>Alteromonadales</taxon>
        <taxon>Shewanellaceae</taxon>
        <taxon>Shewanella</taxon>
    </lineage>
</organism>
<dbReference type="PANTHER" id="PTHR48106">
    <property type="entry name" value="QUINONE OXIDOREDUCTASE PIG3-RELATED"/>
    <property type="match status" value="1"/>
</dbReference>
<dbReference type="InterPro" id="IPR036291">
    <property type="entry name" value="NAD(P)-bd_dom_sf"/>
</dbReference>
<dbReference type="InterPro" id="IPR011032">
    <property type="entry name" value="GroES-like_sf"/>
</dbReference>
<dbReference type="SUPFAM" id="SSF50129">
    <property type="entry name" value="GroES-like"/>
    <property type="match status" value="1"/>
</dbReference>
<reference evidence="4" key="1">
    <citation type="journal article" date="2019" name="Int. J. Syst. Evol. Microbiol.">
        <title>The Global Catalogue of Microorganisms (GCM) 10K type strain sequencing project: providing services to taxonomists for standard genome sequencing and annotation.</title>
        <authorList>
            <consortium name="The Broad Institute Genomics Platform"/>
            <consortium name="The Broad Institute Genome Sequencing Center for Infectious Disease"/>
            <person name="Wu L."/>
            <person name="Ma J."/>
        </authorList>
    </citation>
    <scope>NUCLEOTIDE SEQUENCE [LARGE SCALE GENOMIC DNA]</scope>
    <source>
        <strain evidence="4">CGMCC 1.15339</strain>
    </source>
</reference>
<dbReference type="SUPFAM" id="SSF51735">
    <property type="entry name" value="NAD(P)-binding Rossmann-fold domains"/>
    <property type="match status" value="1"/>
</dbReference>
<dbReference type="PROSITE" id="PS01162">
    <property type="entry name" value="QOR_ZETA_CRYSTAL"/>
    <property type="match status" value="1"/>
</dbReference>
<evidence type="ECO:0000256" key="1">
    <source>
        <dbReference type="ARBA" id="ARBA00022857"/>
    </source>
</evidence>
<proteinExistence type="predicted"/>
<dbReference type="EMBL" id="BMII01000044">
    <property type="protein sequence ID" value="GGB74044.1"/>
    <property type="molecule type" value="Genomic_DNA"/>
</dbReference>
<keyword evidence="1" id="KW-0521">NADP</keyword>
<dbReference type="InterPro" id="IPR002364">
    <property type="entry name" value="Quin_OxRdtase/zeta-crystal_CS"/>
</dbReference>
<sequence length="151" mass="16180">MEVACEIIAVADDVTQWQVGDKICALVPGGGYAELVNTYAAHCLPLPTGYSYVQAAALPETFFTVWGNLFIREGLKAGEAVLIHGGSGGIGTTAIQMASRLGAKLGLSWLSSRSKHPKQDVEVMEAFKKFPLVNDRSHTCLCAFYLTTSVI</sequence>
<evidence type="ECO:0000256" key="2">
    <source>
        <dbReference type="ARBA" id="ARBA00023002"/>
    </source>
</evidence>
<evidence type="ECO:0008006" key="5">
    <source>
        <dbReference type="Google" id="ProtNLM"/>
    </source>
</evidence>
<gene>
    <name evidence="3" type="ORF">GCM10011607_38080</name>
</gene>